<evidence type="ECO:0000256" key="5">
    <source>
        <dbReference type="ARBA" id="ARBA00023040"/>
    </source>
</evidence>
<evidence type="ECO:0000259" key="12">
    <source>
        <dbReference type="PROSITE" id="PS50262"/>
    </source>
</evidence>
<dbReference type="InterPro" id="IPR000276">
    <property type="entry name" value="GPCR_Rhodpsn"/>
</dbReference>
<comment type="subcellular location">
    <subcellularLocation>
        <location evidence="1">Cell membrane</location>
        <topology evidence="1">Multi-pass membrane protein</topology>
    </subcellularLocation>
</comment>
<feature type="transmembrane region" description="Helical" evidence="11">
    <location>
        <begin position="135"/>
        <end position="155"/>
    </location>
</feature>
<feature type="transmembrane region" description="Helical" evidence="11">
    <location>
        <begin position="363"/>
        <end position="382"/>
    </location>
</feature>
<feature type="compositionally biased region" description="Polar residues" evidence="10">
    <location>
        <begin position="335"/>
        <end position="347"/>
    </location>
</feature>
<dbReference type="PANTHER" id="PTHR24228:SF72">
    <property type="entry name" value="G-PROTEIN COUPLED RECEPTORS FAMILY 1 PROFILE DOMAIN-CONTAINING PROTEIN"/>
    <property type="match status" value="1"/>
</dbReference>
<evidence type="ECO:0000256" key="7">
    <source>
        <dbReference type="ARBA" id="ARBA00023170"/>
    </source>
</evidence>
<dbReference type="RefSeq" id="XP_038061361.1">
    <property type="nucleotide sequence ID" value="XM_038205433.1"/>
</dbReference>
<dbReference type="Proteomes" id="UP000887568">
    <property type="component" value="Unplaced"/>
</dbReference>
<keyword evidence="5 9" id="KW-0297">G-protein coupled receptor</keyword>
<feature type="domain" description="G-protein coupled receptors family 1 profile" evidence="12">
    <location>
        <begin position="115"/>
        <end position="407"/>
    </location>
</feature>
<dbReference type="PROSITE" id="PS50262">
    <property type="entry name" value="G_PROTEIN_RECEP_F1_2"/>
    <property type="match status" value="1"/>
</dbReference>
<reference evidence="13" key="1">
    <citation type="submission" date="2022-11" db="UniProtKB">
        <authorList>
            <consortium name="EnsemblMetazoa"/>
        </authorList>
    </citation>
    <scope>IDENTIFICATION</scope>
</reference>
<dbReference type="PANTHER" id="PTHR24228">
    <property type="entry name" value="B2 BRADYKININ RECEPTOR/ANGIOTENSIN II RECEPTOR"/>
    <property type="match status" value="1"/>
</dbReference>
<evidence type="ECO:0000256" key="4">
    <source>
        <dbReference type="ARBA" id="ARBA00022989"/>
    </source>
</evidence>
<dbReference type="PROSITE" id="PS00237">
    <property type="entry name" value="G_PROTEIN_RECEP_F1_1"/>
    <property type="match status" value="1"/>
</dbReference>
<organism evidence="13 14">
    <name type="scientific">Patiria miniata</name>
    <name type="common">Bat star</name>
    <name type="synonym">Asterina miniata</name>
    <dbReference type="NCBI Taxonomy" id="46514"/>
    <lineage>
        <taxon>Eukaryota</taxon>
        <taxon>Metazoa</taxon>
        <taxon>Echinodermata</taxon>
        <taxon>Eleutherozoa</taxon>
        <taxon>Asterozoa</taxon>
        <taxon>Asteroidea</taxon>
        <taxon>Valvatacea</taxon>
        <taxon>Valvatida</taxon>
        <taxon>Asterinidae</taxon>
        <taxon>Patiria</taxon>
    </lineage>
</organism>
<keyword evidence="4 11" id="KW-1133">Transmembrane helix</keyword>
<evidence type="ECO:0000256" key="10">
    <source>
        <dbReference type="SAM" id="MobiDB-lite"/>
    </source>
</evidence>
<evidence type="ECO:0000256" key="3">
    <source>
        <dbReference type="ARBA" id="ARBA00022692"/>
    </source>
</evidence>
<dbReference type="OrthoDB" id="10044919at2759"/>
<dbReference type="OMA" id="HTFTNVF"/>
<dbReference type="CDD" id="cd00637">
    <property type="entry name" value="7tm_classA_rhodopsin-like"/>
    <property type="match status" value="1"/>
</dbReference>
<keyword evidence="6 11" id="KW-0472">Membrane</keyword>
<evidence type="ECO:0000256" key="9">
    <source>
        <dbReference type="RuleBase" id="RU000688"/>
    </source>
</evidence>
<dbReference type="Gene3D" id="1.20.1070.10">
    <property type="entry name" value="Rhodopsin 7-helix transmembrane proteins"/>
    <property type="match status" value="1"/>
</dbReference>
<dbReference type="EnsemblMetazoa" id="XM_038205433.1">
    <property type="protein sequence ID" value="XP_038061361.1"/>
    <property type="gene ID" value="LOC119732063"/>
</dbReference>
<evidence type="ECO:0000313" key="13">
    <source>
        <dbReference type="EnsemblMetazoa" id="XP_038061361.1"/>
    </source>
</evidence>
<protein>
    <recommendedName>
        <fullName evidence="12">G-protein coupled receptors family 1 profile domain-containing protein</fullName>
    </recommendedName>
</protein>
<evidence type="ECO:0000256" key="8">
    <source>
        <dbReference type="ARBA" id="ARBA00023224"/>
    </source>
</evidence>
<evidence type="ECO:0000256" key="2">
    <source>
        <dbReference type="ARBA" id="ARBA00022475"/>
    </source>
</evidence>
<dbReference type="GO" id="GO:0005886">
    <property type="term" value="C:plasma membrane"/>
    <property type="evidence" value="ECO:0007669"/>
    <property type="project" value="UniProtKB-SubCell"/>
</dbReference>
<evidence type="ECO:0000313" key="14">
    <source>
        <dbReference type="Proteomes" id="UP000887568"/>
    </source>
</evidence>
<feature type="transmembrane region" description="Helical" evidence="11">
    <location>
        <begin position="270"/>
        <end position="289"/>
    </location>
</feature>
<keyword evidence="8 9" id="KW-0807">Transducer</keyword>
<dbReference type="SUPFAM" id="SSF81321">
    <property type="entry name" value="Family A G protein-coupled receptor-like"/>
    <property type="match status" value="1"/>
</dbReference>
<keyword evidence="7 9" id="KW-0675">Receptor</keyword>
<dbReference type="GeneID" id="119732063"/>
<dbReference type="GO" id="GO:0004930">
    <property type="term" value="F:G protein-coupled receptor activity"/>
    <property type="evidence" value="ECO:0007669"/>
    <property type="project" value="UniProtKB-KW"/>
</dbReference>
<keyword evidence="14" id="KW-1185">Reference proteome</keyword>
<comment type="similarity">
    <text evidence="9">Belongs to the G-protein coupled receptor 1 family.</text>
</comment>
<keyword evidence="3 9" id="KW-0812">Transmembrane</keyword>
<feature type="transmembrane region" description="Helical" evidence="11">
    <location>
        <begin position="218"/>
        <end position="238"/>
    </location>
</feature>
<evidence type="ECO:0000256" key="1">
    <source>
        <dbReference type="ARBA" id="ARBA00004651"/>
    </source>
</evidence>
<dbReference type="PRINTS" id="PR00237">
    <property type="entry name" value="GPCRRHODOPSN"/>
</dbReference>
<feature type="transmembrane region" description="Helical" evidence="11">
    <location>
        <begin position="175"/>
        <end position="197"/>
    </location>
</feature>
<feature type="transmembrane region" description="Helical" evidence="11">
    <location>
        <begin position="388"/>
        <end position="409"/>
    </location>
</feature>
<accession>A0A914AD14</accession>
<evidence type="ECO:0000256" key="11">
    <source>
        <dbReference type="SAM" id="Phobius"/>
    </source>
</evidence>
<dbReference type="Pfam" id="PF00001">
    <property type="entry name" value="7tm_1"/>
    <property type="match status" value="1"/>
</dbReference>
<feature type="transmembrane region" description="Helical" evidence="11">
    <location>
        <begin position="97"/>
        <end position="123"/>
    </location>
</feature>
<evidence type="ECO:0000256" key="6">
    <source>
        <dbReference type="ARBA" id="ARBA00023136"/>
    </source>
</evidence>
<feature type="region of interest" description="Disordered" evidence="10">
    <location>
        <begin position="327"/>
        <end position="347"/>
    </location>
</feature>
<dbReference type="AlphaFoldDB" id="A0A914AD14"/>
<proteinExistence type="inferred from homology"/>
<keyword evidence="2" id="KW-1003">Cell membrane</keyword>
<sequence>MIYFLQVLIVACGKVIKVYLLKHYNLYLRICLMRQGSESQSIKSCSMAFPTIATIQPHTTFHPNSTLPDSTLHPNFTLHPNSTVQPLVVESIYTYPELVFCAVGFSVLIVGTFFGNSLVLVAVARTRKLRNVTNVFVVNLSVSHVLLSFALLWSVPAMVSETPGYPLQSDVPCVAAAVLMLIAWGTCVFTLANIALNRCILITRPKETYQCLYTPKKIALMVLGSWLVPLCTTVVPPLSGVGDLGFDPESRTCSDIETHPKDVTYDNIQFALYYPLPAAVVLVSYVLIWKHVKKHFRKYQQQMCERLQSSTVVQTAPSSISMLEIDDSTSRRTRNQQASLRRTESSRQLTSSKNDQLAITKNLFVVVLAFVVCFTPLAIMVVTKSHRYQLYGALIVFLSGCINPLIYAAKHPLFAPVLRAMIRCRCSNDQHAQA</sequence>
<name>A0A914AD14_PATMI</name>
<dbReference type="InterPro" id="IPR017452">
    <property type="entry name" value="GPCR_Rhodpsn_7TM"/>
</dbReference>